<gene>
    <name evidence="2" type="ORF">PRZ01_10955</name>
</gene>
<feature type="signal peptide" evidence="1">
    <location>
        <begin position="1"/>
        <end position="27"/>
    </location>
</feature>
<keyword evidence="1" id="KW-0732">Signal</keyword>
<protein>
    <submittedName>
        <fullName evidence="2">Uncharacterized protein</fullName>
    </submittedName>
</protein>
<proteinExistence type="predicted"/>
<keyword evidence="3" id="KW-1185">Reference proteome</keyword>
<dbReference type="RefSeq" id="WP_273596818.1">
    <property type="nucleotide sequence ID" value="NZ_JAQQXS010000008.1"/>
</dbReference>
<evidence type="ECO:0000313" key="2">
    <source>
        <dbReference type="EMBL" id="MDC8785712.1"/>
    </source>
</evidence>
<dbReference type="Proteomes" id="UP001219862">
    <property type="component" value="Unassembled WGS sequence"/>
</dbReference>
<sequence length="151" mass="15646">MIFKSTHMALAFAGLAALAATSQPALAHEEHSLEAPTASADQVVVRDVDTGRLRAATAEEHNKLTASTAKTQRLQAQRSGAAMNHLQKQHASGATGARLSDAFMSMSVAVRKPDGTLAQDCFSSKEEAEAALAATKSGTVIGKAAATLETE</sequence>
<comment type="caution">
    <text evidence="2">The sequence shown here is derived from an EMBL/GenBank/DDBJ whole genome shotgun (WGS) entry which is preliminary data.</text>
</comment>
<name>A0ABT5KS82_9BURK</name>
<dbReference type="NCBIfam" id="NF047450">
    <property type="entry name" value="post-PEP-CTERM_1"/>
    <property type="match status" value="1"/>
</dbReference>
<organism evidence="2 3">
    <name type="scientific">Roseateles koreensis</name>
    <dbReference type="NCBI Taxonomy" id="2987526"/>
    <lineage>
        <taxon>Bacteria</taxon>
        <taxon>Pseudomonadati</taxon>
        <taxon>Pseudomonadota</taxon>
        <taxon>Betaproteobacteria</taxon>
        <taxon>Burkholderiales</taxon>
        <taxon>Sphaerotilaceae</taxon>
        <taxon>Roseateles</taxon>
    </lineage>
</organism>
<accession>A0ABT5KS82</accession>
<dbReference type="EMBL" id="JAQQXS010000008">
    <property type="protein sequence ID" value="MDC8785712.1"/>
    <property type="molecule type" value="Genomic_DNA"/>
</dbReference>
<evidence type="ECO:0000313" key="3">
    <source>
        <dbReference type="Proteomes" id="UP001219862"/>
    </source>
</evidence>
<evidence type="ECO:0000256" key="1">
    <source>
        <dbReference type="SAM" id="SignalP"/>
    </source>
</evidence>
<feature type="chain" id="PRO_5045093264" evidence="1">
    <location>
        <begin position="28"/>
        <end position="151"/>
    </location>
</feature>
<reference evidence="2 3" key="1">
    <citation type="submission" date="2022-10" db="EMBL/GenBank/DDBJ databases">
        <title>paucibacter sp. hw8 Genome sequencing.</title>
        <authorList>
            <person name="Park S."/>
        </authorList>
    </citation>
    <scope>NUCLEOTIDE SEQUENCE [LARGE SCALE GENOMIC DNA]</scope>
    <source>
        <strain evidence="3">hw8</strain>
    </source>
</reference>